<accession>F0XZH1</accession>
<name>F0XZH1_AURAN</name>
<feature type="transmembrane region" description="Helical" evidence="1">
    <location>
        <begin position="129"/>
        <end position="151"/>
    </location>
</feature>
<dbReference type="EMBL" id="GL833122">
    <property type="protein sequence ID" value="EGB11342.1"/>
    <property type="molecule type" value="Genomic_DNA"/>
</dbReference>
<reference evidence="2 3" key="1">
    <citation type="journal article" date="2011" name="Proc. Natl. Acad. Sci. U.S.A.">
        <title>Niche of harmful alga Aureococcus anophagefferens revealed through ecogenomics.</title>
        <authorList>
            <person name="Gobler C.J."/>
            <person name="Berry D.L."/>
            <person name="Dyhrman S.T."/>
            <person name="Wilhelm S.W."/>
            <person name="Salamov A."/>
            <person name="Lobanov A.V."/>
            <person name="Zhang Y."/>
            <person name="Collier J.L."/>
            <person name="Wurch L.L."/>
            <person name="Kustka A.B."/>
            <person name="Dill B.D."/>
            <person name="Shah M."/>
            <person name="VerBerkmoes N.C."/>
            <person name="Kuo A."/>
            <person name="Terry A."/>
            <person name="Pangilinan J."/>
            <person name="Lindquist E.A."/>
            <person name="Lucas S."/>
            <person name="Paulsen I.T."/>
            <person name="Hattenrath-Lehmann T.K."/>
            <person name="Talmage S.C."/>
            <person name="Walker E.A."/>
            <person name="Koch F."/>
            <person name="Burson A.M."/>
            <person name="Marcoval M.A."/>
            <person name="Tang Y.Z."/>
            <person name="Lecleir G.R."/>
            <person name="Coyne K.J."/>
            <person name="Berg G.M."/>
            <person name="Bertrand E.M."/>
            <person name="Saito M.A."/>
            <person name="Gladyshev V.N."/>
            <person name="Grigoriev I.V."/>
        </authorList>
    </citation>
    <scope>NUCLEOTIDE SEQUENCE [LARGE SCALE GENOMIC DNA]</scope>
    <source>
        <strain evidence="3">CCMP 1984</strain>
    </source>
</reference>
<dbReference type="InParanoid" id="F0XZH1"/>
<evidence type="ECO:0000256" key="1">
    <source>
        <dbReference type="SAM" id="Phobius"/>
    </source>
</evidence>
<dbReference type="KEGG" id="aaf:AURANDRAFT_70874"/>
<dbReference type="RefSeq" id="XP_009033720.1">
    <property type="nucleotide sequence ID" value="XM_009035472.1"/>
</dbReference>
<sequence>MRRLSALLVAAAARAYEFSAPHVVTADDLVRTLCLADVDGDGDVDFLAAFDATVAWYANVALSFSANACRAVDVRLTKALYASAQFGATAACLYGPATCAFAPLLGIEIAAFMMTAVRKRWVTSSAYHGVYASALLANYALAAALSVRALAAGRTWPLSFLLATNLAQRLRVGRGVPPAWAWVAAVGATEAARAVAPPLARRAGADAWLAVGARALAAPLALRLAWWIHANARMLAWTLGWPTPRSTPALFASLHPIFSKSARSMALSMRTALALALATAAAQPSNSTYYGMYKATWATSDPIHTTYPFLTELLGNLPTDNNCPNLTCACGTQGRTELNGTHGFGSEDHFGVHTVEAAGVNGSRLRASGAYSLEEIEAIWGAALGEMDAYDTFLDNHLALWAPDLAPYVERFQAAAVPALGLRWAFRGERYASLLVHVPKSQVVLELISQTAPPGVRQRVRWVAVDEVRHRFEDGPPAVAAGRLEPLHVSRFAADLDVIEVFYDRVLGEKPSAVDFPLDEADPTSKRLVYGGPGSFTPDVALVFVTRAEPSNRARSASWFQRYAVAVGEHYMRNYTDCWPVWGDDRRDNHVAVQMNRVTPGAPTLDDVVANLDAMGWHLHHPFKGACKAPGDCGPSDIYLMDPSGWTTQLVSPVGFKNTTLPGADVDSGGLSGYCFEFCEHLRAPCE</sequence>
<evidence type="ECO:0000313" key="2">
    <source>
        <dbReference type="EMBL" id="EGB11342.1"/>
    </source>
</evidence>
<evidence type="ECO:0000313" key="3">
    <source>
        <dbReference type="Proteomes" id="UP000002729"/>
    </source>
</evidence>
<keyword evidence="1" id="KW-0812">Transmembrane</keyword>
<protein>
    <submittedName>
        <fullName evidence="2">Uncharacterized protein</fullName>
    </submittedName>
</protein>
<dbReference type="AlphaFoldDB" id="F0XZH1"/>
<keyword evidence="1" id="KW-0472">Membrane</keyword>
<feature type="transmembrane region" description="Helical" evidence="1">
    <location>
        <begin position="93"/>
        <end position="117"/>
    </location>
</feature>
<dbReference type="GeneID" id="20227969"/>
<organism evidence="3">
    <name type="scientific">Aureococcus anophagefferens</name>
    <name type="common">Harmful bloom alga</name>
    <dbReference type="NCBI Taxonomy" id="44056"/>
    <lineage>
        <taxon>Eukaryota</taxon>
        <taxon>Sar</taxon>
        <taxon>Stramenopiles</taxon>
        <taxon>Ochrophyta</taxon>
        <taxon>Pelagophyceae</taxon>
        <taxon>Pelagomonadales</taxon>
        <taxon>Pelagomonadaceae</taxon>
        <taxon>Aureococcus</taxon>
    </lineage>
</organism>
<keyword evidence="3" id="KW-1185">Reference proteome</keyword>
<gene>
    <name evidence="2" type="ORF">AURANDRAFT_70874</name>
</gene>
<keyword evidence="1" id="KW-1133">Transmembrane helix</keyword>
<dbReference type="Proteomes" id="UP000002729">
    <property type="component" value="Unassembled WGS sequence"/>
</dbReference>
<proteinExistence type="predicted"/>